<proteinExistence type="inferred from homology"/>
<name>A0A433RS34_9BACL</name>
<dbReference type="InterPro" id="IPR016193">
    <property type="entry name" value="Cytidine_deaminase-like"/>
</dbReference>
<dbReference type="AlphaFoldDB" id="A0A433RS34"/>
<accession>A0A433RS34</accession>
<dbReference type="Pfam" id="PF00383">
    <property type="entry name" value="dCMP_cyt_deam_1"/>
    <property type="match status" value="1"/>
</dbReference>
<keyword evidence="3" id="KW-0479">Metal-binding</keyword>
<dbReference type="GO" id="GO:0004132">
    <property type="term" value="F:dCMP deaminase activity"/>
    <property type="evidence" value="ECO:0007669"/>
    <property type="project" value="TreeGrafter"/>
</dbReference>
<keyword evidence="4" id="KW-0378">Hydrolase</keyword>
<evidence type="ECO:0000313" key="9">
    <source>
        <dbReference type="Proteomes" id="UP000288623"/>
    </source>
</evidence>
<gene>
    <name evidence="8" type="ORF">QI30_13425</name>
</gene>
<dbReference type="InterPro" id="IPR015517">
    <property type="entry name" value="dCMP_deaminase-rel"/>
</dbReference>
<keyword evidence="5" id="KW-0862">Zinc</keyword>
<dbReference type="PROSITE" id="PS51747">
    <property type="entry name" value="CYT_DCMP_DEAMINASES_2"/>
    <property type="match status" value="1"/>
</dbReference>
<dbReference type="InterPro" id="IPR013404">
    <property type="entry name" value="Competence_ComEB"/>
</dbReference>
<dbReference type="OrthoDB" id="9788517at2"/>
<evidence type="ECO:0000256" key="4">
    <source>
        <dbReference type="ARBA" id="ARBA00022801"/>
    </source>
</evidence>
<dbReference type="InterPro" id="IPR016192">
    <property type="entry name" value="APOBEC/CMP_deaminase_Zn-bd"/>
</dbReference>
<feature type="domain" description="CMP/dCMP-type deaminase" evidence="7">
    <location>
        <begin position="5"/>
        <end position="137"/>
    </location>
</feature>
<dbReference type="PANTHER" id="PTHR11086:SF18">
    <property type="entry name" value="DEOXYCYTIDYLATE DEAMINASE"/>
    <property type="match status" value="1"/>
</dbReference>
<evidence type="ECO:0000313" key="8">
    <source>
        <dbReference type="EMBL" id="RUS54413.1"/>
    </source>
</evidence>
<comment type="cofactor">
    <cofactor evidence="1">
        <name>Zn(2+)</name>
        <dbReference type="ChEBI" id="CHEBI:29105"/>
    </cofactor>
</comment>
<evidence type="ECO:0000256" key="2">
    <source>
        <dbReference type="ARBA" id="ARBA00006576"/>
    </source>
</evidence>
<sequence>MERITWDQFFMAQSHLLALRSTCTRLAVGATIVRDKRIIAGGYNGSISGDDHCIDKGCYVVDNHCVRTVHAETNALLQCAKYGTPTNGADLYVTHFPCLPCTKSIIQSGIKNLYYAKDYKNNTYAIELFKQAGVNVVHVPFDERKIDFLSDEKVTLYLSLLNELRDKGATSEELAPYEQKVEQLFGKHILETK</sequence>
<comment type="similarity">
    <text evidence="2">Belongs to the cytidine and deoxycytidylate deaminase family.</text>
</comment>
<dbReference type="Proteomes" id="UP000288623">
    <property type="component" value="Unassembled WGS sequence"/>
</dbReference>
<dbReference type="SUPFAM" id="SSF53927">
    <property type="entry name" value="Cytidine deaminase-like"/>
    <property type="match status" value="1"/>
</dbReference>
<dbReference type="PROSITE" id="PS00903">
    <property type="entry name" value="CYT_DCMP_DEAMINASES_1"/>
    <property type="match status" value="1"/>
</dbReference>
<evidence type="ECO:0000256" key="3">
    <source>
        <dbReference type="ARBA" id="ARBA00022723"/>
    </source>
</evidence>
<organism evidence="8 9">
    <name type="scientific">Candidatus Kurthia intestinigallinarum</name>
    <dbReference type="NCBI Taxonomy" id="1562256"/>
    <lineage>
        <taxon>Bacteria</taxon>
        <taxon>Bacillati</taxon>
        <taxon>Bacillota</taxon>
        <taxon>Bacilli</taxon>
        <taxon>Bacillales</taxon>
        <taxon>Caryophanaceae</taxon>
        <taxon>Kurthia</taxon>
    </lineage>
</organism>
<comment type="caution">
    <text evidence="8">The sequence shown here is derived from an EMBL/GenBank/DDBJ whole genome shotgun (WGS) entry which is preliminary data.</text>
</comment>
<dbReference type="Gene3D" id="3.40.140.10">
    <property type="entry name" value="Cytidine Deaminase, domain 2"/>
    <property type="match status" value="1"/>
</dbReference>
<dbReference type="InterPro" id="IPR035105">
    <property type="entry name" value="Deoxycytidylate_deaminase_dom"/>
</dbReference>
<dbReference type="GO" id="GO:0005737">
    <property type="term" value="C:cytoplasm"/>
    <property type="evidence" value="ECO:0007669"/>
    <property type="project" value="TreeGrafter"/>
</dbReference>
<keyword evidence="9" id="KW-1185">Reference proteome</keyword>
<evidence type="ECO:0000256" key="6">
    <source>
        <dbReference type="NCBIfam" id="TIGR02571"/>
    </source>
</evidence>
<dbReference type="InterPro" id="IPR002125">
    <property type="entry name" value="CMP_dCMP_dom"/>
</dbReference>
<dbReference type="PANTHER" id="PTHR11086">
    <property type="entry name" value="DEOXYCYTIDYLATE DEAMINASE-RELATED"/>
    <property type="match status" value="1"/>
</dbReference>
<dbReference type="EMBL" id="JTFC01000032">
    <property type="protein sequence ID" value="RUS54413.1"/>
    <property type="molecule type" value="Genomic_DNA"/>
</dbReference>
<evidence type="ECO:0000259" key="7">
    <source>
        <dbReference type="PROSITE" id="PS51747"/>
    </source>
</evidence>
<dbReference type="NCBIfam" id="TIGR02571">
    <property type="entry name" value="ComEB"/>
    <property type="match status" value="1"/>
</dbReference>
<dbReference type="RefSeq" id="WP_126991141.1">
    <property type="nucleotide sequence ID" value="NZ_JTFC01000032.1"/>
</dbReference>
<evidence type="ECO:0000256" key="5">
    <source>
        <dbReference type="ARBA" id="ARBA00022833"/>
    </source>
</evidence>
<protein>
    <recommendedName>
        <fullName evidence="6">ComE operon protein 2</fullName>
    </recommendedName>
</protein>
<dbReference type="GO" id="GO:0008270">
    <property type="term" value="F:zinc ion binding"/>
    <property type="evidence" value="ECO:0007669"/>
    <property type="project" value="InterPro"/>
</dbReference>
<dbReference type="CDD" id="cd01286">
    <property type="entry name" value="deoxycytidylate_deaminase"/>
    <property type="match status" value="1"/>
</dbReference>
<evidence type="ECO:0000256" key="1">
    <source>
        <dbReference type="ARBA" id="ARBA00001947"/>
    </source>
</evidence>
<reference evidence="8 9" key="1">
    <citation type="submission" date="2014-11" db="EMBL/GenBank/DDBJ databases">
        <title>Genome sequence and analysis of novel Kurthia sp.</title>
        <authorList>
            <person name="Lawson J.N."/>
            <person name="Gonzalez J.E."/>
            <person name="Rinauldi L."/>
            <person name="Xuan Z."/>
            <person name="Firman A."/>
            <person name="Shaddox L."/>
            <person name="Trudeau A."/>
            <person name="Shah S."/>
            <person name="Reiman D."/>
        </authorList>
    </citation>
    <scope>NUCLEOTIDE SEQUENCE [LARGE SCALE GENOMIC DNA]</scope>
    <source>
        <strain evidence="8 9">3B1D</strain>
    </source>
</reference>